<dbReference type="InterPro" id="IPR052831">
    <property type="entry name" value="Apoptosis_promoter"/>
</dbReference>
<dbReference type="Proteomes" id="UP000594262">
    <property type="component" value="Unplaced"/>
</dbReference>
<evidence type="ECO:0000256" key="1">
    <source>
        <dbReference type="SAM" id="Coils"/>
    </source>
</evidence>
<protein>
    <recommendedName>
        <fullName evidence="5">Programmed cell death protein 7</fullName>
    </recommendedName>
</protein>
<keyword evidence="4" id="KW-1185">Reference proteome</keyword>
<dbReference type="EnsemblMetazoa" id="CLYHEMT022347.1">
    <property type="protein sequence ID" value="CLYHEMP022347.1"/>
    <property type="gene ID" value="CLYHEMG022347"/>
</dbReference>
<dbReference type="GeneID" id="136814131"/>
<dbReference type="Pfam" id="PF16021">
    <property type="entry name" value="PDCD7"/>
    <property type="match status" value="1"/>
</dbReference>
<feature type="region of interest" description="Disordered" evidence="2">
    <location>
        <begin position="181"/>
        <end position="223"/>
    </location>
</feature>
<evidence type="ECO:0000313" key="3">
    <source>
        <dbReference type="EnsemblMetazoa" id="CLYHEMP022347.1"/>
    </source>
</evidence>
<dbReference type="PANTHER" id="PTHR48190:SF2">
    <property type="entry name" value="PROGRAMMED CELL DEATH PROTEIN 7"/>
    <property type="match status" value="1"/>
</dbReference>
<keyword evidence="1" id="KW-0175">Coiled coil</keyword>
<proteinExistence type="predicted"/>
<dbReference type="OrthoDB" id="2289628at2759"/>
<name>A0A7M5XF93_9CNID</name>
<organism evidence="3 4">
    <name type="scientific">Clytia hemisphaerica</name>
    <dbReference type="NCBI Taxonomy" id="252671"/>
    <lineage>
        <taxon>Eukaryota</taxon>
        <taxon>Metazoa</taxon>
        <taxon>Cnidaria</taxon>
        <taxon>Hydrozoa</taxon>
        <taxon>Hydroidolina</taxon>
        <taxon>Leptothecata</taxon>
        <taxon>Obeliida</taxon>
        <taxon>Clytiidae</taxon>
        <taxon>Clytia</taxon>
    </lineage>
</organism>
<dbReference type="PANTHER" id="PTHR48190">
    <property type="entry name" value="PROGRAMMED CELL DEATH PROTEIN 7"/>
    <property type="match status" value="1"/>
</dbReference>
<feature type="compositionally biased region" description="Polar residues" evidence="2">
    <location>
        <begin position="43"/>
        <end position="63"/>
    </location>
</feature>
<evidence type="ECO:0000256" key="2">
    <source>
        <dbReference type="SAM" id="MobiDB-lite"/>
    </source>
</evidence>
<dbReference type="InterPro" id="IPR031974">
    <property type="entry name" value="PDCD7"/>
</dbReference>
<feature type="coiled-coil region" evidence="1">
    <location>
        <begin position="439"/>
        <end position="469"/>
    </location>
</feature>
<evidence type="ECO:0008006" key="5">
    <source>
        <dbReference type="Google" id="ProtNLM"/>
    </source>
</evidence>
<sequence length="568" mass="65954">MNNNNREQPHSNQHQLNPNAPFFRPPPNHHGNSPRWPGPPQQPNWSGNYQDMNQMNFQHHPNRLNLPNMTGPLPQNHQFHPNRFNHPGANIPSPNTPHPNRFSNTGSFHPSPMNINRPGTPPLQMNQPRPFNQQSNQIGFQPMINQNQAQNPPNEFLQKPPATFTNQQQFQPLLDNGFPPRHPGPPGAHIPPGAHSGFLPPRQDMGAQPPFIPGQGPINDKDKHLDEKDLLKERMMKIVSNWMQNRTFNENNQTQDLLKIHEYKKAMKNLSSKIDQLRQLNDKMAGNVHCDPDQWSSLLKEVASLKADVSRVQRKLMATEQIEFIEKLIQKRKKRRERERQTRRLRAGDRIKSMSKRIQSNQEIDDWRSKETAKLQMDKMLESLRTEAGESLTEVKRKQNEASEKIIVLQRLKELRDLRKGTAIYKGILVTSKETEAFEEKINNAIELLNEQKKVYEDEEKALRVLREEEVEGFEQKEKEKRKKRKQKHEHDLNSIDPMVVFRSYWLSAEQSIPALVQIRSLWDTYLCPSLTTGSSRLPDDFPPVVPPSSDHWKRFLVQKETKGAKKT</sequence>
<reference evidence="3" key="1">
    <citation type="submission" date="2021-01" db="UniProtKB">
        <authorList>
            <consortium name="EnsemblMetazoa"/>
        </authorList>
    </citation>
    <scope>IDENTIFICATION</scope>
</reference>
<feature type="coiled-coil region" evidence="1">
    <location>
        <begin position="260"/>
        <end position="287"/>
    </location>
</feature>
<feature type="region of interest" description="Disordered" evidence="2">
    <location>
        <begin position="1"/>
        <end position="63"/>
    </location>
</feature>
<accession>A0A7M5XF93</accession>
<feature type="compositionally biased region" description="Polar residues" evidence="2">
    <location>
        <begin position="1"/>
        <end position="16"/>
    </location>
</feature>
<dbReference type="RefSeq" id="XP_066926744.1">
    <property type="nucleotide sequence ID" value="XM_067070643.1"/>
</dbReference>
<evidence type="ECO:0000313" key="4">
    <source>
        <dbReference type="Proteomes" id="UP000594262"/>
    </source>
</evidence>
<dbReference type="GO" id="GO:0005689">
    <property type="term" value="C:U12-type spliceosomal complex"/>
    <property type="evidence" value="ECO:0007669"/>
    <property type="project" value="TreeGrafter"/>
</dbReference>
<dbReference type="AlphaFoldDB" id="A0A7M5XF93"/>